<dbReference type="EMBL" id="JAAWWK010000006">
    <property type="protein sequence ID" value="NKI19078.1"/>
    <property type="molecule type" value="Genomic_DNA"/>
</dbReference>
<keyword evidence="2" id="KW-0378">Hydrolase</keyword>
<dbReference type="Pfam" id="PF12146">
    <property type="entry name" value="Hydrolase_4"/>
    <property type="match status" value="1"/>
</dbReference>
<protein>
    <submittedName>
        <fullName evidence="2">Alpha/beta hydrolase</fullName>
    </submittedName>
</protein>
<accession>A0ABX1GIQ6</accession>
<dbReference type="InterPro" id="IPR022742">
    <property type="entry name" value="Hydrolase_4"/>
</dbReference>
<dbReference type="PANTHER" id="PTHR12277">
    <property type="entry name" value="ALPHA/BETA HYDROLASE DOMAIN-CONTAINING PROTEIN"/>
    <property type="match status" value="1"/>
</dbReference>
<comment type="caution">
    <text evidence="2">The sequence shown here is derived from an EMBL/GenBank/DDBJ whole genome shotgun (WGS) entry which is preliminary data.</text>
</comment>
<proteinExistence type="predicted"/>
<evidence type="ECO:0000259" key="1">
    <source>
        <dbReference type="Pfam" id="PF12146"/>
    </source>
</evidence>
<dbReference type="Proteomes" id="UP000765845">
    <property type="component" value="Unassembled WGS sequence"/>
</dbReference>
<dbReference type="RefSeq" id="WP_168451576.1">
    <property type="nucleotide sequence ID" value="NZ_JAAWWK010000006.1"/>
</dbReference>
<feature type="domain" description="Serine aminopeptidase S33" evidence="1">
    <location>
        <begin position="72"/>
        <end position="201"/>
    </location>
</feature>
<dbReference type="PANTHER" id="PTHR12277:SF81">
    <property type="entry name" value="PROTEIN ABHD13"/>
    <property type="match status" value="1"/>
</dbReference>
<dbReference type="PROSITE" id="PS51257">
    <property type="entry name" value="PROKAR_LIPOPROTEIN"/>
    <property type="match status" value="1"/>
</dbReference>
<organism evidence="2 3">
    <name type="scientific">Spongiibacter thalassae</name>
    <dbReference type="NCBI Taxonomy" id="2721624"/>
    <lineage>
        <taxon>Bacteria</taxon>
        <taxon>Pseudomonadati</taxon>
        <taxon>Pseudomonadota</taxon>
        <taxon>Gammaproteobacteria</taxon>
        <taxon>Cellvibrionales</taxon>
        <taxon>Spongiibacteraceae</taxon>
        <taxon>Spongiibacter</taxon>
    </lineage>
</organism>
<dbReference type="GO" id="GO:0016787">
    <property type="term" value="F:hydrolase activity"/>
    <property type="evidence" value="ECO:0007669"/>
    <property type="project" value="UniProtKB-KW"/>
</dbReference>
<evidence type="ECO:0000313" key="2">
    <source>
        <dbReference type="EMBL" id="NKI19078.1"/>
    </source>
</evidence>
<dbReference type="Gene3D" id="3.40.50.1820">
    <property type="entry name" value="alpha/beta hydrolase"/>
    <property type="match status" value="1"/>
</dbReference>
<evidence type="ECO:0000313" key="3">
    <source>
        <dbReference type="Proteomes" id="UP000765845"/>
    </source>
</evidence>
<keyword evidence="3" id="KW-1185">Reference proteome</keyword>
<reference evidence="2 3" key="1">
    <citation type="submission" date="2020-04" db="EMBL/GenBank/DDBJ databases">
        <authorList>
            <person name="Yoon J."/>
        </authorList>
    </citation>
    <scope>NUCLEOTIDE SEQUENCE [LARGE SCALE GENOMIC DNA]</scope>
    <source>
        <strain evidence="2 3">KMU-166</strain>
    </source>
</reference>
<dbReference type="InterPro" id="IPR029058">
    <property type="entry name" value="AB_hydrolase_fold"/>
</dbReference>
<sequence>MAQLFLKPGGLLARLVMLGCFALSAGCESLLFYPSKTLVRTPADIHLRYEDRYLSAVGGPRLHSWWLPAEGTPRASLLFVHGNAQNISHHIASVYWLPEQGVNVLLLDYRGYGKSAGEPTVAGAIDDVQAALAYMADSGAEHPLYVLGQSLGASLAGQALARDDALRQRYAGVVLDSGFSRYAQIAADTAASHPLTWLLQKPASWAMPKGYDLVDALPQLGALPVMLIHGRRDRVVSMAHFDALHAAANPEATQVYLHDGEHIAGFAHPAGRQALLGFIAEGACAGASACPFPALIK</sequence>
<dbReference type="SUPFAM" id="SSF53474">
    <property type="entry name" value="alpha/beta-Hydrolases"/>
    <property type="match status" value="1"/>
</dbReference>
<gene>
    <name evidence="2" type="ORF">HCU74_16840</name>
</gene>
<name>A0ABX1GIQ6_9GAMM</name>